<name>A0A250WT23_9CHLO</name>
<evidence type="ECO:0000256" key="1">
    <source>
        <dbReference type="SAM" id="MobiDB-lite"/>
    </source>
</evidence>
<evidence type="ECO:0000313" key="2">
    <source>
        <dbReference type="EMBL" id="GAX73973.1"/>
    </source>
</evidence>
<organism evidence="2 3">
    <name type="scientific">Chlamydomonas eustigma</name>
    <dbReference type="NCBI Taxonomy" id="1157962"/>
    <lineage>
        <taxon>Eukaryota</taxon>
        <taxon>Viridiplantae</taxon>
        <taxon>Chlorophyta</taxon>
        <taxon>core chlorophytes</taxon>
        <taxon>Chlorophyceae</taxon>
        <taxon>CS clade</taxon>
        <taxon>Chlamydomonadales</taxon>
        <taxon>Chlamydomonadaceae</taxon>
        <taxon>Chlamydomonas</taxon>
    </lineage>
</organism>
<proteinExistence type="predicted"/>
<accession>A0A250WT23</accession>
<gene>
    <name evidence="2" type="ORF">CEUSTIGMA_g1423.t1</name>
</gene>
<dbReference type="EMBL" id="BEGY01000005">
    <property type="protein sequence ID" value="GAX73973.1"/>
    <property type="molecule type" value="Genomic_DNA"/>
</dbReference>
<comment type="caution">
    <text evidence="2">The sequence shown here is derived from an EMBL/GenBank/DDBJ whole genome shotgun (WGS) entry which is preliminary data.</text>
</comment>
<protein>
    <submittedName>
        <fullName evidence="2">Uncharacterized protein</fullName>
    </submittedName>
</protein>
<reference evidence="2 3" key="1">
    <citation type="submission" date="2017-08" db="EMBL/GenBank/DDBJ databases">
        <title>Acidophilic green algal genome provides insights into adaptation to an acidic environment.</title>
        <authorList>
            <person name="Hirooka S."/>
            <person name="Hirose Y."/>
            <person name="Kanesaki Y."/>
            <person name="Higuchi S."/>
            <person name="Fujiwara T."/>
            <person name="Onuma R."/>
            <person name="Era A."/>
            <person name="Ohbayashi R."/>
            <person name="Uzuka A."/>
            <person name="Nozaki H."/>
            <person name="Yoshikawa H."/>
            <person name="Miyagishima S.Y."/>
        </authorList>
    </citation>
    <scope>NUCLEOTIDE SEQUENCE [LARGE SCALE GENOMIC DNA]</scope>
    <source>
        <strain evidence="2 3">NIES-2499</strain>
    </source>
</reference>
<evidence type="ECO:0000313" key="3">
    <source>
        <dbReference type="Proteomes" id="UP000232323"/>
    </source>
</evidence>
<keyword evidence="3" id="KW-1185">Reference proteome</keyword>
<feature type="region of interest" description="Disordered" evidence="1">
    <location>
        <begin position="156"/>
        <end position="200"/>
    </location>
</feature>
<sequence length="200" mass="21902">MVNKRAIQEDFDMNAVIKKPFQCVLSNYSNIQEVCPSSTGIQLKPSANCNDQNINPEERWRSPPKLYGACNPMHLESKRKLEAYMEIETQKAKSSRQCESTDSPIFLEDPCNIPDQQVQSKVLSGVCQSLLTALQLGSSGTSHRSYPVWASACRNRGSASQTPTSARAPPREVSGTGSSFSSMPVDGIEESRTQQLGSVA</sequence>
<dbReference type="Proteomes" id="UP000232323">
    <property type="component" value="Unassembled WGS sequence"/>
</dbReference>
<dbReference type="AlphaFoldDB" id="A0A250WT23"/>